<evidence type="ECO:0000256" key="5">
    <source>
        <dbReference type="ARBA" id="ARBA00066388"/>
    </source>
</evidence>
<evidence type="ECO:0000256" key="1">
    <source>
        <dbReference type="ARBA" id="ARBA00005417"/>
    </source>
</evidence>
<dbReference type="PROSITE" id="PS50893">
    <property type="entry name" value="ABC_TRANSPORTER_2"/>
    <property type="match status" value="1"/>
</dbReference>
<dbReference type="PANTHER" id="PTHR43117:SF4">
    <property type="entry name" value="OSMOPROTECTANT IMPORT ATP-BINDING PROTEIN OSMV"/>
    <property type="match status" value="1"/>
</dbReference>
<dbReference type="GO" id="GO:0016887">
    <property type="term" value="F:ATP hydrolysis activity"/>
    <property type="evidence" value="ECO:0007669"/>
    <property type="project" value="InterPro"/>
</dbReference>
<evidence type="ECO:0000256" key="4">
    <source>
        <dbReference type="ARBA" id="ARBA00022840"/>
    </source>
</evidence>
<dbReference type="EMBL" id="JXBZ01000008">
    <property type="protein sequence ID" value="KJY48846.1"/>
    <property type="molecule type" value="Genomic_DNA"/>
</dbReference>
<evidence type="ECO:0000256" key="3">
    <source>
        <dbReference type="ARBA" id="ARBA00022741"/>
    </source>
</evidence>
<dbReference type="OrthoDB" id="9802264at2"/>
<dbReference type="EC" id="7.6.2.9" evidence="5"/>
<dbReference type="SMART" id="SM00382">
    <property type="entry name" value="AAA"/>
    <property type="match status" value="1"/>
</dbReference>
<organism evidence="7 8">
    <name type="scientific">Bombilactobacillus mellis</name>
    <dbReference type="NCBI Taxonomy" id="1218508"/>
    <lineage>
        <taxon>Bacteria</taxon>
        <taxon>Bacillati</taxon>
        <taxon>Bacillota</taxon>
        <taxon>Bacilli</taxon>
        <taxon>Lactobacillales</taxon>
        <taxon>Lactobacillaceae</taxon>
        <taxon>Bombilactobacillus</taxon>
    </lineage>
</organism>
<reference evidence="7 8" key="1">
    <citation type="submission" date="2014-12" db="EMBL/GenBank/DDBJ databases">
        <title>Comparative genomics of the lactic acid bacteria isolated from the honey bee gut.</title>
        <authorList>
            <person name="Ellegaard K.M."/>
            <person name="Tamarit D."/>
            <person name="Javelind E."/>
            <person name="Olofsson T."/>
            <person name="Andersson S.G."/>
            <person name="Vasquez A."/>
        </authorList>
    </citation>
    <scope>NUCLEOTIDE SEQUENCE [LARGE SCALE GENOMIC DNA]</scope>
    <source>
        <strain evidence="7 8">Hon2</strain>
    </source>
</reference>
<dbReference type="Gene3D" id="3.40.50.300">
    <property type="entry name" value="P-loop containing nucleotide triphosphate hydrolases"/>
    <property type="match status" value="1"/>
</dbReference>
<dbReference type="GO" id="GO:0015418">
    <property type="term" value="F:ABC-type quaternary ammonium compound transporting activity"/>
    <property type="evidence" value="ECO:0007669"/>
    <property type="project" value="UniProtKB-EC"/>
</dbReference>
<dbReference type="InterPro" id="IPR003593">
    <property type="entry name" value="AAA+_ATPase"/>
</dbReference>
<gene>
    <name evidence="7" type="ORF">JG29_12580</name>
</gene>
<dbReference type="RefSeq" id="WP_045923098.1">
    <property type="nucleotide sequence ID" value="NZ_JBHTHW010000008.1"/>
</dbReference>
<dbReference type="InterPro" id="IPR017871">
    <property type="entry name" value="ABC_transporter-like_CS"/>
</dbReference>
<dbReference type="FunFam" id="3.40.50.300:FF:000425">
    <property type="entry name" value="Probable ABC transporter, ATP-binding subunit"/>
    <property type="match status" value="1"/>
</dbReference>
<keyword evidence="3" id="KW-0547">Nucleotide-binding</keyword>
<sequence length="312" mass="35073">MIDFKHVTKIYDQHKVLNNLSLTIAKHELFVLVGPSGSGKTTLLKMVNRLNTPTSGEIIVNGQRVSQIDDVQQFRRHIGYVLQAGALFPNLNVAENAAIQLEALHWPPQKQHQRIAELLQQVGLEPKAFMQRYPHELSGGEAQRIGIVRALAAKPDIILMDEPFSALDPLSREQLQALVLQLHQQLQMTIIFVTHDMEEVVKLADRLAVIYQGELQQVGTPDEILAQPVNSFVHDFFQGLERKQLYLQQVLAAGWGTPAETGAALEFAPTKTVADWAQLLAEHPCQNIKVNNLILKPQDLLQYVAHLKPRRK</sequence>
<keyword evidence="2" id="KW-0813">Transport</keyword>
<keyword evidence="4" id="KW-0067">ATP-binding</keyword>
<evidence type="ECO:0000259" key="6">
    <source>
        <dbReference type="PROSITE" id="PS50893"/>
    </source>
</evidence>
<comment type="similarity">
    <text evidence="1">Belongs to the ABC transporter superfamily.</text>
</comment>
<comment type="caution">
    <text evidence="7">The sequence shown here is derived from an EMBL/GenBank/DDBJ whole genome shotgun (WGS) entry which is preliminary data.</text>
</comment>
<dbReference type="InterPro" id="IPR027417">
    <property type="entry name" value="P-loop_NTPase"/>
</dbReference>
<dbReference type="AlphaFoldDB" id="A0A0F4KUF1"/>
<accession>A0A0F4KUF1</accession>
<evidence type="ECO:0000256" key="2">
    <source>
        <dbReference type="ARBA" id="ARBA00022448"/>
    </source>
</evidence>
<dbReference type="PANTHER" id="PTHR43117">
    <property type="entry name" value="OSMOPROTECTANT IMPORT ATP-BINDING PROTEIN OSMV"/>
    <property type="match status" value="1"/>
</dbReference>
<keyword evidence="8" id="KW-1185">Reference proteome</keyword>
<evidence type="ECO:0000313" key="7">
    <source>
        <dbReference type="EMBL" id="KJY48846.1"/>
    </source>
</evidence>
<dbReference type="SUPFAM" id="SSF52540">
    <property type="entry name" value="P-loop containing nucleoside triphosphate hydrolases"/>
    <property type="match status" value="1"/>
</dbReference>
<evidence type="ECO:0000313" key="8">
    <source>
        <dbReference type="Proteomes" id="UP000033695"/>
    </source>
</evidence>
<dbReference type="STRING" id="1218508.JG29_12580"/>
<feature type="domain" description="ABC transporter" evidence="6">
    <location>
        <begin position="2"/>
        <end position="237"/>
    </location>
</feature>
<protein>
    <recommendedName>
        <fullName evidence="5">ABC-type quaternary amine transporter</fullName>
        <ecNumber evidence="5">7.6.2.9</ecNumber>
    </recommendedName>
</protein>
<dbReference type="PROSITE" id="PS00211">
    <property type="entry name" value="ABC_TRANSPORTER_1"/>
    <property type="match status" value="1"/>
</dbReference>
<dbReference type="HOGENOM" id="CLU_000604_1_22_9"/>
<dbReference type="InterPro" id="IPR003439">
    <property type="entry name" value="ABC_transporter-like_ATP-bd"/>
</dbReference>
<dbReference type="Pfam" id="PF00005">
    <property type="entry name" value="ABC_tran"/>
    <property type="match status" value="1"/>
</dbReference>
<dbReference type="Proteomes" id="UP000033695">
    <property type="component" value="Unassembled WGS sequence"/>
</dbReference>
<dbReference type="PATRIC" id="fig|1218508.4.peg.1246"/>
<proteinExistence type="inferred from homology"/>
<name>A0A0F4KUF1_9LACO</name>
<dbReference type="GO" id="GO:0005524">
    <property type="term" value="F:ATP binding"/>
    <property type="evidence" value="ECO:0007669"/>
    <property type="project" value="UniProtKB-KW"/>
</dbReference>